<dbReference type="GO" id="GO:0005634">
    <property type="term" value="C:nucleus"/>
    <property type="evidence" value="ECO:0007669"/>
    <property type="project" value="UniProtKB-SubCell"/>
</dbReference>
<evidence type="ECO:0000313" key="9">
    <source>
        <dbReference type="EMBL" id="RKO84562.1"/>
    </source>
</evidence>
<evidence type="ECO:0000256" key="6">
    <source>
        <dbReference type="PROSITE-ProRule" id="PRU00094"/>
    </source>
</evidence>
<name>A0A4P9VZ32_9FUNG</name>
<dbReference type="PANTHER" id="PTHR10071">
    <property type="entry name" value="TRANSCRIPTION FACTOR GATA FAMILY MEMBER"/>
    <property type="match status" value="1"/>
</dbReference>
<dbReference type="GO" id="GO:0008270">
    <property type="term" value="F:zinc ion binding"/>
    <property type="evidence" value="ECO:0007669"/>
    <property type="project" value="UniProtKB-KW"/>
</dbReference>
<dbReference type="SUPFAM" id="SSF57716">
    <property type="entry name" value="Glucocorticoid receptor-like (DNA-binding domain)"/>
    <property type="match status" value="1"/>
</dbReference>
<feature type="compositionally biased region" description="Polar residues" evidence="7">
    <location>
        <begin position="10"/>
        <end position="19"/>
    </location>
</feature>
<dbReference type="InterPro" id="IPR013088">
    <property type="entry name" value="Znf_NHR/GATA"/>
</dbReference>
<comment type="subcellular location">
    <subcellularLocation>
        <location evidence="1">Nucleus</location>
    </subcellularLocation>
</comment>
<dbReference type="InterPro" id="IPR039355">
    <property type="entry name" value="Transcription_factor_GATA"/>
</dbReference>
<dbReference type="CDD" id="cd00202">
    <property type="entry name" value="ZnF_GATA"/>
    <property type="match status" value="1"/>
</dbReference>
<dbReference type="AlphaFoldDB" id="A0A4P9VZ32"/>
<keyword evidence="10" id="KW-1185">Reference proteome</keyword>
<dbReference type="PROSITE" id="PS50114">
    <property type="entry name" value="GATA_ZN_FINGER_2"/>
    <property type="match status" value="1"/>
</dbReference>
<dbReference type="GO" id="GO:0045944">
    <property type="term" value="P:positive regulation of transcription by RNA polymerase II"/>
    <property type="evidence" value="ECO:0007669"/>
    <property type="project" value="TreeGrafter"/>
</dbReference>
<dbReference type="SMART" id="SM00401">
    <property type="entry name" value="ZnF_GATA"/>
    <property type="match status" value="1"/>
</dbReference>
<evidence type="ECO:0000256" key="1">
    <source>
        <dbReference type="ARBA" id="ARBA00004123"/>
    </source>
</evidence>
<evidence type="ECO:0000256" key="2">
    <source>
        <dbReference type="ARBA" id="ARBA00022723"/>
    </source>
</evidence>
<dbReference type="PRINTS" id="PR00619">
    <property type="entry name" value="GATAZNFINGER"/>
</dbReference>
<evidence type="ECO:0000256" key="3">
    <source>
        <dbReference type="ARBA" id="ARBA00022771"/>
    </source>
</evidence>
<dbReference type="OrthoDB" id="515401at2759"/>
<feature type="compositionally biased region" description="Basic and acidic residues" evidence="7">
    <location>
        <begin position="22"/>
        <end position="31"/>
    </location>
</feature>
<dbReference type="Gene3D" id="3.30.50.10">
    <property type="entry name" value="Erythroid Transcription Factor GATA-1, subunit A"/>
    <property type="match status" value="1"/>
</dbReference>
<dbReference type="GO" id="GO:0000122">
    <property type="term" value="P:negative regulation of transcription by RNA polymerase II"/>
    <property type="evidence" value="ECO:0007669"/>
    <property type="project" value="TreeGrafter"/>
</dbReference>
<feature type="compositionally biased region" description="Polar residues" evidence="7">
    <location>
        <begin position="36"/>
        <end position="56"/>
    </location>
</feature>
<sequence>MSYDAFGPSDNYTTLSSAPHSDLGRALEPARRVSKSHNPSRASGSTTSTKSNPGNLSCFNCETTTTPLWRKFEDDKLLCNACGL</sequence>
<evidence type="ECO:0000256" key="7">
    <source>
        <dbReference type="SAM" id="MobiDB-lite"/>
    </source>
</evidence>
<dbReference type="GO" id="GO:0000978">
    <property type="term" value="F:RNA polymerase II cis-regulatory region sequence-specific DNA binding"/>
    <property type="evidence" value="ECO:0007669"/>
    <property type="project" value="TreeGrafter"/>
</dbReference>
<dbReference type="EMBL" id="KZ999967">
    <property type="protein sequence ID" value="RKO84562.1"/>
    <property type="molecule type" value="Genomic_DNA"/>
</dbReference>
<protein>
    <recommendedName>
        <fullName evidence="8">GATA-type domain-containing protein</fullName>
    </recommendedName>
</protein>
<keyword evidence="2" id="KW-0479">Metal-binding</keyword>
<feature type="region of interest" description="Disordered" evidence="7">
    <location>
        <begin position="1"/>
        <end position="56"/>
    </location>
</feature>
<reference evidence="10" key="1">
    <citation type="journal article" date="2018" name="Nat. Microbiol.">
        <title>Leveraging single-cell genomics to expand the fungal tree of life.</title>
        <authorList>
            <person name="Ahrendt S.R."/>
            <person name="Quandt C.A."/>
            <person name="Ciobanu D."/>
            <person name="Clum A."/>
            <person name="Salamov A."/>
            <person name="Andreopoulos B."/>
            <person name="Cheng J.F."/>
            <person name="Woyke T."/>
            <person name="Pelin A."/>
            <person name="Henrissat B."/>
            <person name="Reynolds N.K."/>
            <person name="Benny G.L."/>
            <person name="Smith M.E."/>
            <person name="James T.Y."/>
            <person name="Grigoriev I.V."/>
        </authorList>
    </citation>
    <scope>NUCLEOTIDE SEQUENCE [LARGE SCALE GENOMIC DNA]</scope>
</reference>
<dbReference type="Pfam" id="PF00320">
    <property type="entry name" value="GATA"/>
    <property type="match status" value="1"/>
</dbReference>
<evidence type="ECO:0000256" key="4">
    <source>
        <dbReference type="ARBA" id="ARBA00022833"/>
    </source>
</evidence>
<keyword evidence="3 6" id="KW-0863">Zinc-finger</keyword>
<gene>
    <name evidence="9" type="ORF">BDK51DRAFT_20067</name>
</gene>
<evidence type="ECO:0000256" key="5">
    <source>
        <dbReference type="ARBA" id="ARBA00023242"/>
    </source>
</evidence>
<dbReference type="InterPro" id="IPR000679">
    <property type="entry name" value="Znf_GATA"/>
</dbReference>
<keyword evidence="4" id="KW-0862">Zinc</keyword>
<accession>A0A4P9VZ32</accession>
<evidence type="ECO:0000259" key="8">
    <source>
        <dbReference type="PROSITE" id="PS50114"/>
    </source>
</evidence>
<evidence type="ECO:0000313" key="10">
    <source>
        <dbReference type="Proteomes" id="UP000269721"/>
    </source>
</evidence>
<dbReference type="PANTHER" id="PTHR10071:SF281">
    <property type="entry name" value="BOX A-BINDING FACTOR-RELATED"/>
    <property type="match status" value="1"/>
</dbReference>
<dbReference type="Proteomes" id="UP000269721">
    <property type="component" value="Unassembled WGS sequence"/>
</dbReference>
<keyword evidence="5" id="KW-0539">Nucleus</keyword>
<proteinExistence type="predicted"/>
<feature type="domain" description="GATA-type" evidence="8">
    <location>
        <begin position="52"/>
        <end position="84"/>
    </location>
</feature>
<dbReference type="GO" id="GO:0000981">
    <property type="term" value="F:DNA-binding transcription factor activity, RNA polymerase II-specific"/>
    <property type="evidence" value="ECO:0007669"/>
    <property type="project" value="TreeGrafter"/>
</dbReference>
<organism evidence="9 10">
    <name type="scientific">Blyttiomyces helicus</name>
    <dbReference type="NCBI Taxonomy" id="388810"/>
    <lineage>
        <taxon>Eukaryota</taxon>
        <taxon>Fungi</taxon>
        <taxon>Fungi incertae sedis</taxon>
        <taxon>Chytridiomycota</taxon>
        <taxon>Chytridiomycota incertae sedis</taxon>
        <taxon>Chytridiomycetes</taxon>
        <taxon>Chytridiomycetes incertae sedis</taxon>
        <taxon>Blyttiomyces</taxon>
    </lineage>
</organism>